<organism evidence="2 3">
    <name type="scientific">Larinioides sclopetarius</name>
    <dbReference type="NCBI Taxonomy" id="280406"/>
    <lineage>
        <taxon>Eukaryota</taxon>
        <taxon>Metazoa</taxon>
        <taxon>Ecdysozoa</taxon>
        <taxon>Arthropoda</taxon>
        <taxon>Chelicerata</taxon>
        <taxon>Arachnida</taxon>
        <taxon>Araneae</taxon>
        <taxon>Araneomorphae</taxon>
        <taxon>Entelegynae</taxon>
        <taxon>Araneoidea</taxon>
        <taxon>Araneidae</taxon>
        <taxon>Larinioides</taxon>
    </lineage>
</organism>
<evidence type="ECO:0000313" key="3">
    <source>
        <dbReference type="Proteomes" id="UP001497382"/>
    </source>
</evidence>
<name>A0AAV1ZIE8_9ARAC</name>
<evidence type="ECO:0000256" key="1">
    <source>
        <dbReference type="SAM" id="SignalP"/>
    </source>
</evidence>
<feature type="signal peptide" evidence="1">
    <location>
        <begin position="1"/>
        <end position="17"/>
    </location>
</feature>
<protein>
    <submittedName>
        <fullName evidence="2">Uncharacterized protein</fullName>
    </submittedName>
</protein>
<reference evidence="2 3" key="1">
    <citation type="submission" date="2024-04" db="EMBL/GenBank/DDBJ databases">
        <authorList>
            <person name="Rising A."/>
            <person name="Reimegard J."/>
            <person name="Sonavane S."/>
            <person name="Akerstrom W."/>
            <person name="Nylinder S."/>
            <person name="Hedman E."/>
            <person name="Kallberg Y."/>
        </authorList>
    </citation>
    <scope>NUCLEOTIDE SEQUENCE [LARGE SCALE GENOMIC DNA]</scope>
</reference>
<keyword evidence="3" id="KW-1185">Reference proteome</keyword>
<comment type="caution">
    <text evidence="2">The sequence shown here is derived from an EMBL/GenBank/DDBJ whole genome shotgun (WGS) entry which is preliminary data.</text>
</comment>
<sequence>MVVLLLLNRLLSCQLLASNKTNTNLPCKFLSQQHSLPGQYLDPPHKLNWASLSTRLPCQVFNASRIWPVQLFHRSKNSPGQFFHPSKVSHPTYLLKQQYSKFGSTPPLSSPCASPYSSVAFSVLQSAPPPLSRVKLRVEQHVKCKNKKGPVAAARKMMDLWLMLQDYQGRVGDER</sequence>
<accession>A0AAV1ZIE8</accession>
<keyword evidence="1" id="KW-0732">Signal</keyword>
<feature type="chain" id="PRO_5043740862" evidence="1">
    <location>
        <begin position="18"/>
        <end position="175"/>
    </location>
</feature>
<dbReference type="Proteomes" id="UP001497382">
    <property type="component" value="Unassembled WGS sequence"/>
</dbReference>
<proteinExistence type="predicted"/>
<dbReference type="EMBL" id="CAXIEN010000054">
    <property type="protein sequence ID" value="CAL1271516.1"/>
    <property type="molecule type" value="Genomic_DNA"/>
</dbReference>
<dbReference type="AlphaFoldDB" id="A0AAV1ZIE8"/>
<gene>
    <name evidence="2" type="ORF">LARSCL_LOCUS5853</name>
</gene>
<evidence type="ECO:0000313" key="2">
    <source>
        <dbReference type="EMBL" id="CAL1271516.1"/>
    </source>
</evidence>